<dbReference type="Proteomes" id="UP000244623">
    <property type="component" value="Plasmid pCturSh41s_1"/>
</dbReference>
<organism evidence="1 2">
    <name type="scientific">Cronobacter turicensis</name>
    <dbReference type="NCBI Taxonomy" id="413502"/>
    <lineage>
        <taxon>Bacteria</taxon>
        <taxon>Pseudomonadati</taxon>
        <taxon>Pseudomonadota</taxon>
        <taxon>Gammaproteobacteria</taxon>
        <taxon>Enterobacterales</taxon>
        <taxon>Enterobacteriaceae</taxon>
        <taxon>Cronobacter</taxon>
    </lineage>
</organism>
<accession>A0ACD5IYH0</accession>
<proteinExistence type="predicted"/>
<evidence type="ECO:0000313" key="2">
    <source>
        <dbReference type="Proteomes" id="UP000244623"/>
    </source>
</evidence>
<keyword evidence="1" id="KW-0614">Plasmid</keyword>
<sequence length="31" mass="3540">MKGNISRDLNITSLQDSDNYKSKQQRVSVTL</sequence>
<dbReference type="EMBL" id="CP187985">
    <property type="protein sequence ID" value="XSF56476.1"/>
    <property type="molecule type" value="Genomic_DNA"/>
</dbReference>
<protein>
    <submittedName>
        <fullName evidence="1">Uncharacterized protein</fullName>
    </submittedName>
</protein>
<gene>
    <name evidence="1" type="ORF">BS411_021070</name>
</gene>
<reference evidence="1" key="1">
    <citation type="submission" date="2025-05" db="EMBL/GenBank/DDBJ databases">
        <title>FDA Reference Genome datasets for Cronobacter.</title>
        <authorList>
            <person name="Gopinath G.R."/>
        </authorList>
    </citation>
    <scope>NUCLEOTIDE SEQUENCE</scope>
    <source>
        <strain evidence="1">MOD1-Sh41s</strain>
    </source>
</reference>
<geneLocation type="plasmid" evidence="1 2">
    <name>pCturSh41s_1</name>
</geneLocation>
<evidence type="ECO:0000313" key="1">
    <source>
        <dbReference type="EMBL" id="XSF56476.1"/>
    </source>
</evidence>
<name>A0ACD5IYH0_9ENTR</name>